<proteinExistence type="predicted"/>
<sequence length="130" mass="15393">MEKNYCKKRIKYLFCLFFGFISFSYSQKIQVINEVVEPINLTSEGKYLNKIEMLEKDFADLKGTYQIQILKPEYNVLLSESLLEKIKTLRKEDEDIIIVLDDYSKLYLPSLNKIKSSNFIKLLQFQSTIK</sequence>
<keyword evidence="2" id="KW-1185">Reference proteome</keyword>
<dbReference type="EMBL" id="VLKM01000023">
    <property type="protein sequence ID" value="TWH91760.1"/>
    <property type="molecule type" value="Genomic_DNA"/>
</dbReference>
<dbReference type="Proteomes" id="UP000315312">
    <property type="component" value="Unassembled WGS sequence"/>
</dbReference>
<evidence type="ECO:0000313" key="1">
    <source>
        <dbReference type="EMBL" id="TWH91760.1"/>
    </source>
</evidence>
<name>A0A562K8K9_9FLAO</name>
<comment type="caution">
    <text evidence="1">The sequence shown here is derived from an EMBL/GenBank/DDBJ whole genome shotgun (WGS) entry which is preliminary data.</text>
</comment>
<dbReference type="OrthoDB" id="9976175at2"/>
<gene>
    <name evidence="1" type="ORF">IP97_02567</name>
</gene>
<accession>A0A562K8K9</accession>
<dbReference type="RefSeq" id="WP_133610992.1">
    <property type="nucleotide sequence ID" value="NZ_SNZC01000012.1"/>
</dbReference>
<reference evidence="1 2" key="1">
    <citation type="journal article" date="2015" name="Stand. Genomic Sci.">
        <title>Genomic Encyclopedia of Bacterial and Archaeal Type Strains, Phase III: the genomes of soil and plant-associated and newly described type strains.</title>
        <authorList>
            <person name="Whitman W.B."/>
            <person name="Woyke T."/>
            <person name="Klenk H.P."/>
            <person name="Zhou Y."/>
            <person name="Lilburn T.G."/>
            <person name="Beck B.J."/>
            <person name="De Vos P."/>
            <person name="Vandamme P."/>
            <person name="Eisen J.A."/>
            <person name="Garrity G."/>
            <person name="Hugenholtz P."/>
            <person name="Kyrpides N.C."/>
        </authorList>
    </citation>
    <scope>NUCLEOTIDE SEQUENCE [LARGE SCALE GENOMIC DNA]</scope>
    <source>
        <strain evidence="1 2">CGMCC 1.6844</strain>
    </source>
</reference>
<dbReference type="AlphaFoldDB" id="A0A562K8K9"/>
<evidence type="ECO:0000313" key="2">
    <source>
        <dbReference type="Proteomes" id="UP000315312"/>
    </source>
</evidence>
<protein>
    <submittedName>
        <fullName evidence="1">Uncharacterized protein</fullName>
    </submittedName>
</protein>
<organism evidence="1 2">
    <name type="scientific">Flavobacterium cheniae</name>
    <dbReference type="NCBI Taxonomy" id="295428"/>
    <lineage>
        <taxon>Bacteria</taxon>
        <taxon>Pseudomonadati</taxon>
        <taxon>Bacteroidota</taxon>
        <taxon>Flavobacteriia</taxon>
        <taxon>Flavobacteriales</taxon>
        <taxon>Flavobacteriaceae</taxon>
        <taxon>Flavobacterium</taxon>
    </lineage>
</organism>